<organism evidence="1 2">
    <name type="scientific">Hyalomma asiaticum</name>
    <name type="common">Tick</name>
    <dbReference type="NCBI Taxonomy" id="266040"/>
    <lineage>
        <taxon>Eukaryota</taxon>
        <taxon>Metazoa</taxon>
        <taxon>Ecdysozoa</taxon>
        <taxon>Arthropoda</taxon>
        <taxon>Chelicerata</taxon>
        <taxon>Arachnida</taxon>
        <taxon>Acari</taxon>
        <taxon>Parasitiformes</taxon>
        <taxon>Ixodida</taxon>
        <taxon>Ixodoidea</taxon>
        <taxon>Ixodidae</taxon>
        <taxon>Hyalomminae</taxon>
        <taxon>Hyalomma</taxon>
    </lineage>
</organism>
<dbReference type="EMBL" id="CM023491">
    <property type="protein sequence ID" value="KAH6941512.1"/>
    <property type="molecule type" value="Genomic_DNA"/>
</dbReference>
<comment type="caution">
    <text evidence="1">The sequence shown here is derived from an EMBL/GenBank/DDBJ whole genome shotgun (WGS) entry which is preliminary data.</text>
</comment>
<evidence type="ECO:0000313" key="1">
    <source>
        <dbReference type="EMBL" id="KAH6941512.1"/>
    </source>
</evidence>
<keyword evidence="2" id="KW-1185">Reference proteome</keyword>
<reference evidence="1" key="1">
    <citation type="submission" date="2020-05" db="EMBL/GenBank/DDBJ databases">
        <title>Large-scale comparative analyses of tick genomes elucidate their genetic diversity and vector capacities.</title>
        <authorList>
            <person name="Jia N."/>
            <person name="Wang J."/>
            <person name="Shi W."/>
            <person name="Du L."/>
            <person name="Sun Y."/>
            <person name="Zhan W."/>
            <person name="Jiang J."/>
            <person name="Wang Q."/>
            <person name="Zhang B."/>
            <person name="Ji P."/>
            <person name="Sakyi L.B."/>
            <person name="Cui X."/>
            <person name="Yuan T."/>
            <person name="Jiang B."/>
            <person name="Yang W."/>
            <person name="Lam T.T.-Y."/>
            <person name="Chang Q."/>
            <person name="Ding S."/>
            <person name="Wang X."/>
            <person name="Zhu J."/>
            <person name="Ruan X."/>
            <person name="Zhao L."/>
            <person name="Wei J."/>
            <person name="Que T."/>
            <person name="Du C."/>
            <person name="Cheng J."/>
            <person name="Dai P."/>
            <person name="Han X."/>
            <person name="Huang E."/>
            <person name="Gao Y."/>
            <person name="Liu J."/>
            <person name="Shao H."/>
            <person name="Ye R."/>
            <person name="Li L."/>
            <person name="Wei W."/>
            <person name="Wang X."/>
            <person name="Wang C."/>
            <person name="Yang T."/>
            <person name="Huo Q."/>
            <person name="Li W."/>
            <person name="Guo W."/>
            <person name="Chen H."/>
            <person name="Zhou L."/>
            <person name="Ni X."/>
            <person name="Tian J."/>
            <person name="Zhou Y."/>
            <person name="Sheng Y."/>
            <person name="Liu T."/>
            <person name="Pan Y."/>
            <person name="Xia L."/>
            <person name="Li J."/>
            <person name="Zhao F."/>
            <person name="Cao W."/>
        </authorList>
    </citation>
    <scope>NUCLEOTIDE SEQUENCE</scope>
    <source>
        <strain evidence="1">Hyas-2018</strain>
    </source>
</reference>
<proteinExistence type="predicted"/>
<dbReference type="Proteomes" id="UP000821845">
    <property type="component" value="Chromosome 11"/>
</dbReference>
<gene>
    <name evidence="1" type="ORF">HPB50_019243</name>
</gene>
<sequence>MQKTRHGPEETSANDQDRQERAGGLGPLASSFLGVVLTLSAITVGLSVLRFRRSNRDALGDVGRGSWNTCQSQLCMAHFRRLRDSLNRSTSPCEDFYRFACGSWQPRVSTAQTALRDLLDVAQLDAIRYLEAPGTSEVASHDQVGTATVPPGGRTTTPASAHLGQRNRAERAYHFCLQRGGDVAADVVTLREFLANLSLSWPERATSAPAAHQPLDVLLDLELNWNLGLWFTVRISPPSAPAPGTKVARRLLRIGHGIVSSGWKKVLDAPVSRREYKARVRHFYDALRRNNFVPISDKDVEELRRDESAIAGALYDAASGGQSEMAFPLKQIHKVATPHLTTAQWVTLLNWHLRKINGVRLTDADTVLATNVRLLQAVDNILGFLSADTVLYQLAWTLVQLLGWMADPALPGRPVAATQSRAESRRADCFWAAQKAFGLTLLSGYVAVKYPASLRSAVDGVLISVTQTAIDLFVKTPWIDRESRAAAVEKLRRVNITLWPPDAYLNGTAVDALLENFPEPGGSGVPMLRYWLNALDARRSLMGTKSRPRKGTEENAFFFYSEDLQSQQRALFRYQYFPNELAVSLHGLSSPIFVEGGGRAINMGALGAQYAAALSRAFDPRGVLLDGLGMTSGLWWNKASYREYERRTACRAAGADGVAVESFFEGLAALEIAYAAFNATRSISEGSSRRGLLKRRAQTFLGLSEDQAFFVSFCQASCAREPTDRQRLACTLPLKNFRGFAAAFTCPVASAMNPATRCGFFEGQQPAPIAVAATSVRPPAPTTRRRFGADVDDPLSLQPTPFGRHMF</sequence>
<protein>
    <submittedName>
        <fullName evidence="1">Uncharacterized protein</fullName>
    </submittedName>
</protein>
<accession>A0ACB7T7Y6</accession>
<evidence type="ECO:0000313" key="2">
    <source>
        <dbReference type="Proteomes" id="UP000821845"/>
    </source>
</evidence>
<name>A0ACB7T7Y6_HYAAI</name>